<evidence type="ECO:0000256" key="3">
    <source>
        <dbReference type="ARBA" id="ARBA00022989"/>
    </source>
</evidence>
<keyword evidence="3 5" id="KW-1133">Transmembrane helix</keyword>
<gene>
    <name evidence="7" type="ORF">ABU614_07105</name>
</gene>
<feature type="transmembrane region" description="Helical" evidence="5">
    <location>
        <begin position="68"/>
        <end position="97"/>
    </location>
</feature>
<feature type="transmembrane region" description="Helical" evidence="5">
    <location>
        <begin position="209"/>
        <end position="228"/>
    </location>
</feature>
<dbReference type="Pfam" id="PF00916">
    <property type="entry name" value="Sulfate_transp"/>
    <property type="match status" value="1"/>
</dbReference>
<sequence>MASPSPRFSALQRLYEPKLLTVLRHGYRLEDFRRDLVAGLTVAIVALPLAMALAIASGVAPEKGLHTAIVAGLLISLLGGSRVQIGGPTAAFIPVVFAVIQKFGYEGLILCTLLAGLMLIAAGLMRLGALMKYIPQPVVTGFTAGIAVSIFLSQIKDLLGLRIDALPAEFFARTHALAQHLDSAQLAPASLALGCIALVLALRRWRPNWPGFLIALLIATIASTALSLPADTIARRFGAVPAALPDFDIPRIPFERTLEMFPSAFTIAFLAGIESLLSAVVADGMTGGRHRSNGELVAQGVANVGSALFGGLPATGAIARTAVNVRAGGRTPVAGIAHAGFLLIFMLVLAPLMGYVPLAALAGLLVVVAWQMADVESFLHLMKGPIGDRTILLATFALTVAFDLTVAIEVGLVLASFLFMHRMSEVVEMQSNISLLDHDEGNGEELDQRAQLPPGVEAFQISGPLFFAVANRLDEALNQLPTPPKVFILRMRWVPLIDASGVTALTQFLRRCELQGTRVILSGLRPQPLAILRQMHIHPDGQQLRFASDFSEAIASVRADQRPRS</sequence>
<accession>A0AAU8MX26</accession>
<dbReference type="InterPro" id="IPR002645">
    <property type="entry name" value="STAS_dom"/>
</dbReference>
<dbReference type="Gene3D" id="3.30.750.24">
    <property type="entry name" value="STAS domain"/>
    <property type="match status" value="1"/>
</dbReference>
<evidence type="ECO:0000256" key="4">
    <source>
        <dbReference type="ARBA" id="ARBA00023136"/>
    </source>
</evidence>
<proteinExistence type="predicted"/>
<comment type="subcellular location">
    <subcellularLocation>
        <location evidence="1">Membrane</location>
        <topology evidence="1">Multi-pass membrane protein</topology>
    </subcellularLocation>
</comment>
<evidence type="ECO:0000259" key="6">
    <source>
        <dbReference type="PROSITE" id="PS50801"/>
    </source>
</evidence>
<keyword evidence="2 5" id="KW-0812">Transmembrane</keyword>
<dbReference type="Pfam" id="PF01740">
    <property type="entry name" value="STAS"/>
    <property type="match status" value="1"/>
</dbReference>
<dbReference type="AlphaFoldDB" id="A0AAU8MX26"/>
<feature type="transmembrane region" description="Helical" evidence="5">
    <location>
        <begin position="340"/>
        <end position="370"/>
    </location>
</feature>
<dbReference type="CDD" id="cd07042">
    <property type="entry name" value="STAS_SulP_like_sulfate_transporter"/>
    <property type="match status" value="1"/>
</dbReference>
<dbReference type="InterPro" id="IPR001902">
    <property type="entry name" value="SLC26A/SulP_fam"/>
</dbReference>
<dbReference type="PROSITE" id="PS50801">
    <property type="entry name" value="STAS"/>
    <property type="match status" value="1"/>
</dbReference>
<reference evidence="7" key="1">
    <citation type="submission" date="2024-06" db="EMBL/GenBank/DDBJ databases">
        <authorList>
            <person name="Li S."/>
        </authorList>
    </citation>
    <scope>NUCLEOTIDE SEQUENCE</scope>
    <source>
        <strain evidence="7">SR10</strain>
    </source>
</reference>
<feature type="domain" description="STAS" evidence="6">
    <location>
        <begin position="446"/>
        <end position="557"/>
    </location>
</feature>
<dbReference type="InterPro" id="IPR036513">
    <property type="entry name" value="STAS_dom_sf"/>
</dbReference>
<feature type="transmembrane region" description="Helical" evidence="5">
    <location>
        <begin position="103"/>
        <end position="125"/>
    </location>
</feature>
<protein>
    <submittedName>
        <fullName evidence="7">SulP family inorganic anion transporter</fullName>
    </submittedName>
</protein>
<feature type="transmembrane region" description="Helical" evidence="5">
    <location>
        <begin position="260"/>
        <end position="282"/>
    </location>
</feature>
<organism evidence="7">
    <name type="scientific">Lysobacter firmicutimachus</name>
    <dbReference type="NCBI Taxonomy" id="1792846"/>
    <lineage>
        <taxon>Bacteria</taxon>
        <taxon>Pseudomonadati</taxon>
        <taxon>Pseudomonadota</taxon>
        <taxon>Gammaproteobacteria</taxon>
        <taxon>Lysobacterales</taxon>
        <taxon>Lysobacteraceae</taxon>
        <taxon>Lysobacter</taxon>
    </lineage>
</organism>
<evidence type="ECO:0000256" key="5">
    <source>
        <dbReference type="SAM" id="Phobius"/>
    </source>
</evidence>
<dbReference type="SUPFAM" id="SSF52091">
    <property type="entry name" value="SpoIIaa-like"/>
    <property type="match status" value="1"/>
</dbReference>
<evidence type="ECO:0000256" key="1">
    <source>
        <dbReference type="ARBA" id="ARBA00004141"/>
    </source>
</evidence>
<dbReference type="RefSeq" id="WP_363799869.1">
    <property type="nucleotide sequence ID" value="NZ_CP159925.1"/>
</dbReference>
<dbReference type="GO" id="GO:0016020">
    <property type="term" value="C:membrane"/>
    <property type="evidence" value="ECO:0007669"/>
    <property type="project" value="UniProtKB-SubCell"/>
</dbReference>
<feature type="transmembrane region" description="Helical" evidence="5">
    <location>
        <begin position="36"/>
        <end position="56"/>
    </location>
</feature>
<name>A0AAU8MX26_9GAMM</name>
<dbReference type="PANTHER" id="PTHR11814">
    <property type="entry name" value="SULFATE TRANSPORTER"/>
    <property type="match status" value="1"/>
</dbReference>
<evidence type="ECO:0000313" key="7">
    <source>
        <dbReference type="EMBL" id="XCO76546.1"/>
    </source>
</evidence>
<dbReference type="EMBL" id="CP159925">
    <property type="protein sequence ID" value="XCO76546.1"/>
    <property type="molecule type" value="Genomic_DNA"/>
</dbReference>
<keyword evidence="4 5" id="KW-0472">Membrane</keyword>
<evidence type="ECO:0000256" key="2">
    <source>
        <dbReference type="ARBA" id="ARBA00022692"/>
    </source>
</evidence>
<dbReference type="GO" id="GO:0055085">
    <property type="term" value="P:transmembrane transport"/>
    <property type="evidence" value="ECO:0007669"/>
    <property type="project" value="InterPro"/>
</dbReference>
<feature type="transmembrane region" description="Helical" evidence="5">
    <location>
        <begin position="390"/>
        <end position="419"/>
    </location>
</feature>
<feature type="transmembrane region" description="Helical" evidence="5">
    <location>
        <begin position="137"/>
        <end position="155"/>
    </location>
</feature>
<dbReference type="InterPro" id="IPR011547">
    <property type="entry name" value="SLC26A/SulP_dom"/>
</dbReference>